<evidence type="ECO:0000256" key="1">
    <source>
        <dbReference type="SAM" id="MobiDB-lite"/>
    </source>
</evidence>
<accession>A0A090FQ35</accession>
<reference evidence="3" key="1">
    <citation type="submission" date="2014-08" db="EMBL/GenBank/DDBJ databases">
        <authorList>
            <person name="Moulin L."/>
        </authorList>
    </citation>
    <scope>NUCLEOTIDE SEQUENCE [LARGE SCALE GENOMIC DNA]</scope>
</reference>
<gene>
    <name evidence="2" type="ORF">MPL3356_340160</name>
</gene>
<sequence>MAKFQFGLINGNQWGRQIGLAFRAHGAQIRPSALVENLEVNTAVPTRQAVSHKVPEPCEAGTLFVWRSLMAVHKPVLAWPTERRGRLDYASEGVRVKPGSRERLTDGAVGGVNGERALA</sequence>
<keyword evidence="3" id="KW-1185">Reference proteome</keyword>
<name>A0A090FQ35_MESPL</name>
<dbReference type="Proteomes" id="UP000045285">
    <property type="component" value="Unassembled WGS sequence"/>
</dbReference>
<protein>
    <submittedName>
        <fullName evidence="2">Uncharacterized protein</fullName>
    </submittedName>
</protein>
<feature type="region of interest" description="Disordered" evidence="1">
    <location>
        <begin position="100"/>
        <end position="119"/>
    </location>
</feature>
<dbReference type="EMBL" id="CCMZ01000028">
    <property type="protein sequence ID" value="CDX21064.1"/>
    <property type="molecule type" value="Genomic_DNA"/>
</dbReference>
<dbReference type="AlphaFoldDB" id="A0A090FQ35"/>
<proteinExistence type="predicted"/>
<organism evidence="2 3">
    <name type="scientific">Mesorhizobium plurifarium</name>
    <dbReference type="NCBI Taxonomy" id="69974"/>
    <lineage>
        <taxon>Bacteria</taxon>
        <taxon>Pseudomonadati</taxon>
        <taxon>Pseudomonadota</taxon>
        <taxon>Alphaproteobacteria</taxon>
        <taxon>Hyphomicrobiales</taxon>
        <taxon>Phyllobacteriaceae</taxon>
        <taxon>Mesorhizobium</taxon>
    </lineage>
</organism>
<evidence type="ECO:0000313" key="3">
    <source>
        <dbReference type="Proteomes" id="UP000045285"/>
    </source>
</evidence>
<evidence type="ECO:0000313" key="2">
    <source>
        <dbReference type="EMBL" id="CDX21064.1"/>
    </source>
</evidence>